<keyword evidence="1" id="KW-1133">Transmembrane helix</keyword>
<dbReference type="EMBL" id="BNBO01000013">
    <property type="protein sequence ID" value="GHH70243.1"/>
    <property type="molecule type" value="Genomic_DNA"/>
</dbReference>
<proteinExistence type="predicted"/>
<feature type="transmembrane region" description="Helical" evidence="1">
    <location>
        <begin position="52"/>
        <end position="69"/>
    </location>
</feature>
<keyword evidence="1" id="KW-0812">Transmembrane</keyword>
<evidence type="ECO:0000313" key="2">
    <source>
        <dbReference type="EMBL" id="GHH70243.1"/>
    </source>
</evidence>
<feature type="transmembrane region" description="Helical" evidence="1">
    <location>
        <begin position="12"/>
        <end position="32"/>
    </location>
</feature>
<keyword evidence="3" id="KW-1185">Reference proteome</keyword>
<dbReference type="InterPro" id="IPR019662">
    <property type="entry name" value="DUF2516"/>
</dbReference>
<evidence type="ECO:0000256" key="1">
    <source>
        <dbReference type="SAM" id="Phobius"/>
    </source>
</evidence>
<comment type="caution">
    <text evidence="2">The sequence shown here is derived from an EMBL/GenBank/DDBJ whole genome shotgun (WGS) entry which is preliminary data.</text>
</comment>
<sequence length="116" mass="12716">MGGLGQVLAFDFLNPFWWLAVGILGFKLAALLDAASRREDAYRAADKKSKPFWLIILGIAFGFDLLFGANFLYSFLTLGGLVAAIVYMVDVRPAIKQLTDGRGGNNKRNTGPYGPW</sequence>
<dbReference type="Pfam" id="PF10724">
    <property type="entry name" value="DUF2516"/>
    <property type="match status" value="1"/>
</dbReference>
<accession>A0A919KRZ8</accession>
<dbReference type="Proteomes" id="UP000617734">
    <property type="component" value="Unassembled WGS sequence"/>
</dbReference>
<name>A0A919KRZ8_9ACTN</name>
<gene>
    <name evidence="2" type="ORF">GCM10018781_29860</name>
</gene>
<evidence type="ECO:0000313" key="3">
    <source>
        <dbReference type="Proteomes" id="UP000617734"/>
    </source>
</evidence>
<keyword evidence="1" id="KW-0472">Membrane</keyword>
<organism evidence="2 3">
    <name type="scientific">Kitasatospora indigofera</name>
    <dbReference type="NCBI Taxonomy" id="67307"/>
    <lineage>
        <taxon>Bacteria</taxon>
        <taxon>Bacillati</taxon>
        <taxon>Actinomycetota</taxon>
        <taxon>Actinomycetes</taxon>
        <taxon>Kitasatosporales</taxon>
        <taxon>Streptomycetaceae</taxon>
        <taxon>Kitasatospora</taxon>
    </lineage>
</organism>
<dbReference type="AlphaFoldDB" id="A0A919KRZ8"/>
<protein>
    <submittedName>
        <fullName evidence="2">Membrane protein</fullName>
    </submittedName>
</protein>
<reference evidence="2" key="1">
    <citation type="journal article" date="2014" name="Int. J. Syst. Evol. Microbiol.">
        <title>Complete genome sequence of Corynebacterium casei LMG S-19264T (=DSM 44701T), isolated from a smear-ripened cheese.</title>
        <authorList>
            <consortium name="US DOE Joint Genome Institute (JGI-PGF)"/>
            <person name="Walter F."/>
            <person name="Albersmeier A."/>
            <person name="Kalinowski J."/>
            <person name="Ruckert C."/>
        </authorList>
    </citation>
    <scope>NUCLEOTIDE SEQUENCE</scope>
    <source>
        <strain evidence="2">JCM 4646</strain>
    </source>
</reference>
<reference evidence="2" key="2">
    <citation type="submission" date="2020-09" db="EMBL/GenBank/DDBJ databases">
        <authorList>
            <person name="Sun Q."/>
            <person name="Ohkuma M."/>
        </authorList>
    </citation>
    <scope>NUCLEOTIDE SEQUENCE</scope>
    <source>
        <strain evidence="2">JCM 4646</strain>
    </source>
</reference>